<feature type="region of interest" description="Disordered" evidence="1">
    <location>
        <begin position="39"/>
        <end position="95"/>
    </location>
</feature>
<sequence length="202" mass="22140">MSYSKAQSLFKAAILDQVPAHLPWMKVITTLSEYNTEPNPCSRLGSLDTGTRRASGQRPDVNCRFTPAELSSPGSARSAARQDPPPLTHDSSAPHGAEVRVRTHCHLTRTASLLCPYISYYEGTRGANVSNFNQYHALQLMRAQATEHISSAARNLWGLPNGGAIPSLTYACRHTINNILFQTFGMQLPLSITGRTFGELNK</sequence>
<evidence type="ECO:0000313" key="2">
    <source>
        <dbReference type="EMBL" id="KIO11868.1"/>
    </source>
</evidence>
<reference evidence="2 3" key="1">
    <citation type="submission" date="2014-04" db="EMBL/GenBank/DDBJ databases">
        <authorList>
            <consortium name="DOE Joint Genome Institute"/>
            <person name="Kuo A."/>
            <person name="Kohler A."/>
            <person name="Costa M.D."/>
            <person name="Nagy L.G."/>
            <person name="Floudas D."/>
            <person name="Copeland A."/>
            <person name="Barry K.W."/>
            <person name="Cichocki N."/>
            <person name="Veneault-Fourrey C."/>
            <person name="LaButti K."/>
            <person name="Lindquist E.A."/>
            <person name="Lipzen A."/>
            <person name="Lundell T."/>
            <person name="Morin E."/>
            <person name="Murat C."/>
            <person name="Sun H."/>
            <person name="Tunlid A."/>
            <person name="Henrissat B."/>
            <person name="Grigoriev I.V."/>
            <person name="Hibbett D.S."/>
            <person name="Martin F."/>
            <person name="Nordberg H.P."/>
            <person name="Cantor M.N."/>
            <person name="Hua S.X."/>
        </authorList>
    </citation>
    <scope>NUCLEOTIDE SEQUENCE [LARGE SCALE GENOMIC DNA]</scope>
    <source>
        <strain evidence="2 3">Marx 270</strain>
    </source>
</reference>
<reference evidence="3" key="2">
    <citation type="submission" date="2015-01" db="EMBL/GenBank/DDBJ databases">
        <title>Evolutionary Origins and Diversification of the Mycorrhizal Mutualists.</title>
        <authorList>
            <consortium name="DOE Joint Genome Institute"/>
            <consortium name="Mycorrhizal Genomics Consortium"/>
            <person name="Kohler A."/>
            <person name="Kuo A."/>
            <person name="Nagy L.G."/>
            <person name="Floudas D."/>
            <person name="Copeland A."/>
            <person name="Barry K.W."/>
            <person name="Cichocki N."/>
            <person name="Veneault-Fourrey C."/>
            <person name="LaButti K."/>
            <person name="Lindquist E.A."/>
            <person name="Lipzen A."/>
            <person name="Lundell T."/>
            <person name="Morin E."/>
            <person name="Murat C."/>
            <person name="Riley R."/>
            <person name="Ohm R."/>
            <person name="Sun H."/>
            <person name="Tunlid A."/>
            <person name="Henrissat B."/>
            <person name="Grigoriev I.V."/>
            <person name="Hibbett D.S."/>
            <person name="Martin F."/>
        </authorList>
    </citation>
    <scope>NUCLEOTIDE SEQUENCE [LARGE SCALE GENOMIC DNA]</scope>
    <source>
        <strain evidence="3">Marx 270</strain>
    </source>
</reference>
<organism evidence="2 3">
    <name type="scientific">Pisolithus tinctorius Marx 270</name>
    <dbReference type="NCBI Taxonomy" id="870435"/>
    <lineage>
        <taxon>Eukaryota</taxon>
        <taxon>Fungi</taxon>
        <taxon>Dikarya</taxon>
        <taxon>Basidiomycota</taxon>
        <taxon>Agaricomycotina</taxon>
        <taxon>Agaricomycetes</taxon>
        <taxon>Agaricomycetidae</taxon>
        <taxon>Boletales</taxon>
        <taxon>Sclerodermatineae</taxon>
        <taxon>Pisolithaceae</taxon>
        <taxon>Pisolithus</taxon>
    </lineage>
</organism>
<dbReference type="HOGENOM" id="CLU_1355134_0_0_1"/>
<proteinExistence type="predicted"/>
<dbReference type="EMBL" id="KN831949">
    <property type="protein sequence ID" value="KIO11868.1"/>
    <property type="molecule type" value="Genomic_DNA"/>
</dbReference>
<dbReference type="Proteomes" id="UP000054217">
    <property type="component" value="Unassembled WGS sequence"/>
</dbReference>
<evidence type="ECO:0000313" key="3">
    <source>
        <dbReference type="Proteomes" id="UP000054217"/>
    </source>
</evidence>
<protein>
    <submittedName>
        <fullName evidence="2">Uncharacterized protein</fullName>
    </submittedName>
</protein>
<dbReference type="AlphaFoldDB" id="A0A0C3JRV6"/>
<name>A0A0C3JRV6_PISTI</name>
<evidence type="ECO:0000256" key="1">
    <source>
        <dbReference type="SAM" id="MobiDB-lite"/>
    </source>
</evidence>
<keyword evidence="3" id="KW-1185">Reference proteome</keyword>
<dbReference type="InParanoid" id="A0A0C3JRV6"/>
<accession>A0A0C3JRV6</accession>
<gene>
    <name evidence="2" type="ORF">M404DRAFT_20461</name>
</gene>